<organism evidence="4">
    <name type="scientific">human gut metagenome</name>
    <dbReference type="NCBI Taxonomy" id="408170"/>
    <lineage>
        <taxon>unclassified sequences</taxon>
        <taxon>metagenomes</taxon>
        <taxon>organismal metagenomes</taxon>
    </lineage>
</organism>
<feature type="domain" description="Orn/Lys/Arg decarboxylase C-terminal" evidence="3">
    <location>
        <begin position="82"/>
        <end position="132"/>
    </location>
</feature>
<proteinExistence type="predicted"/>
<dbReference type="AlphaFoldDB" id="K1S9V4"/>
<comment type="cofactor">
    <cofactor evidence="1">
        <name>pyridoxal 5'-phosphate</name>
        <dbReference type="ChEBI" id="CHEBI:597326"/>
    </cofactor>
</comment>
<dbReference type="EMBL" id="AJWY01014260">
    <property type="protein sequence ID" value="EKC44256.1"/>
    <property type="molecule type" value="Genomic_DNA"/>
</dbReference>
<feature type="non-terminal residue" evidence="4">
    <location>
        <position position="1"/>
    </location>
</feature>
<reference evidence="4" key="1">
    <citation type="journal article" date="2013" name="Environ. Microbiol.">
        <title>Microbiota from the distal guts of lean and obese adolescents exhibit partial functional redundancy besides clear differences in community structure.</title>
        <authorList>
            <person name="Ferrer M."/>
            <person name="Ruiz A."/>
            <person name="Lanza F."/>
            <person name="Haange S.B."/>
            <person name="Oberbach A."/>
            <person name="Till H."/>
            <person name="Bargiela R."/>
            <person name="Campoy C."/>
            <person name="Segura M.T."/>
            <person name="Richter M."/>
            <person name="von Bergen M."/>
            <person name="Seifert J."/>
            <person name="Suarez A."/>
        </authorList>
    </citation>
    <scope>NUCLEOTIDE SEQUENCE</scope>
</reference>
<gene>
    <name evidence="4" type="ORF">LEA_20737</name>
</gene>
<evidence type="ECO:0000313" key="4">
    <source>
        <dbReference type="EMBL" id="EKC44256.1"/>
    </source>
</evidence>
<name>K1S9V4_9ZZZZ</name>
<protein>
    <submittedName>
        <fullName evidence="4">Arginine decarboxylase</fullName>
    </submittedName>
</protein>
<comment type="caution">
    <text evidence="4">The sequence shown here is derived from an EMBL/GenBank/DDBJ whole genome shotgun (WGS) entry which is preliminary data.</text>
</comment>
<accession>K1S9V4</accession>
<evidence type="ECO:0000256" key="2">
    <source>
        <dbReference type="ARBA" id="ARBA00022898"/>
    </source>
</evidence>
<evidence type="ECO:0000256" key="1">
    <source>
        <dbReference type="ARBA" id="ARBA00001933"/>
    </source>
</evidence>
<keyword evidence="2" id="KW-0663">Pyridoxal phosphate</keyword>
<dbReference type="GO" id="GO:0003824">
    <property type="term" value="F:catalytic activity"/>
    <property type="evidence" value="ECO:0007669"/>
    <property type="project" value="InterPro"/>
</dbReference>
<dbReference type="InterPro" id="IPR052357">
    <property type="entry name" value="Orn_Lys_Arg_decarboxylase-I"/>
</dbReference>
<dbReference type="InterPro" id="IPR008286">
    <property type="entry name" value="Prn/Lys/Arg_de-COase_C"/>
</dbReference>
<dbReference type="InterPro" id="IPR036633">
    <property type="entry name" value="Prn/Lys/Arg_de-COase_C_sf"/>
</dbReference>
<dbReference type="Pfam" id="PF03711">
    <property type="entry name" value="OKR_DC_1_C"/>
    <property type="match status" value="1"/>
</dbReference>
<dbReference type="SUPFAM" id="SSF55904">
    <property type="entry name" value="Ornithine decarboxylase C-terminal domain"/>
    <property type="match status" value="1"/>
</dbReference>
<dbReference type="PANTHER" id="PTHR43277:SF4">
    <property type="entry name" value="ARGININE DECARBOXYLASE"/>
    <property type="match status" value="1"/>
</dbReference>
<dbReference type="Gene3D" id="3.90.100.10">
    <property type="entry name" value="Orn/Lys/Arg decarboxylase, C-terminal domain"/>
    <property type="match status" value="1"/>
</dbReference>
<dbReference type="PANTHER" id="PTHR43277">
    <property type="entry name" value="ARGININE DECARBOXYLASE"/>
    <property type="match status" value="1"/>
</dbReference>
<sequence>VNTSAFGKSGFELAENLRKNNAECEFCDRDFVVMMVTPENSDGDLEAVKRAFVSHDKTDGKSVAPITALPVFVLPEKRLSVRQAVFCSSESIPVENSVGRVAASPAVACPPAVPVVISGEIINESTVEIMKYYGTEYVRVVAE</sequence>
<evidence type="ECO:0000259" key="3">
    <source>
        <dbReference type="Pfam" id="PF03711"/>
    </source>
</evidence>